<dbReference type="AlphaFoldDB" id="A0A2I0UM75"/>
<protein>
    <submittedName>
        <fullName evidence="1">Uncharacterized protein</fullName>
    </submittedName>
</protein>
<keyword evidence="2" id="KW-1185">Reference proteome</keyword>
<dbReference type="Proteomes" id="UP000233556">
    <property type="component" value="Unassembled WGS sequence"/>
</dbReference>
<organism evidence="1 2">
    <name type="scientific">Limosa lapponica baueri</name>
    <dbReference type="NCBI Taxonomy" id="1758121"/>
    <lineage>
        <taxon>Eukaryota</taxon>
        <taxon>Metazoa</taxon>
        <taxon>Chordata</taxon>
        <taxon>Craniata</taxon>
        <taxon>Vertebrata</taxon>
        <taxon>Euteleostomi</taxon>
        <taxon>Archelosauria</taxon>
        <taxon>Archosauria</taxon>
        <taxon>Dinosauria</taxon>
        <taxon>Saurischia</taxon>
        <taxon>Theropoda</taxon>
        <taxon>Coelurosauria</taxon>
        <taxon>Aves</taxon>
        <taxon>Neognathae</taxon>
        <taxon>Neoaves</taxon>
        <taxon>Charadriiformes</taxon>
        <taxon>Scolopacidae</taxon>
        <taxon>Limosa</taxon>
    </lineage>
</organism>
<reference evidence="2" key="2">
    <citation type="submission" date="2017-12" db="EMBL/GenBank/DDBJ databases">
        <title>Genome sequence of the Bar-tailed Godwit (Limosa lapponica baueri).</title>
        <authorList>
            <person name="Lima N.C.B."/>
            <person name="Parody-Merino A.M."/>
            <person name="Battley P.F."/>
            <person name="Fidler A.E."/>
            <person name="Prosdocimi F."/>
        </authorList>
    </citation>
    <scope>NUCLEOTIDE SEQUENCE [LARGE SCALE GENOMIC DNA]</scope>
</reference>
<reference evidence="2" key="1">
    <citation type="submission" date="2017-11" db="EMBL/GenBank/DDBJ databases">
        <authorList>
            <person name="Lima N.C."/>
            <person name="Parody-Merino A.M."/>
            <person name="Battley P.F."/>
            <person name="Fidler A.E."/>
            <person name="Prosdocimi F."/>
        </authorList>
    </citation>
    <scope>NUCLEOTIDE SEQUENCE [LARGE SCALE GENOMIC DNA]</scope>
</reference>
<dbReference type="EMBL" id="KZ505687">
    <property type="protein sequence ID" value="PKU47123.1"/>
    <property type="molecule type" value="Genomic_DNA"/>
</dbReference>
<sequence length="96" mass="10710">MSLKSFLLLPPCAKDNHSSYTQFSEVVTKNTSSVHNEFTLNLPYSVIFLSEQQYCREAIGIDMTLCSKGCNLAGSSDPVCYSFVKDSGVLMNQSWR</sequence>
<accession>A0A2I0UM75</accession>
<proteinExistence type="predicted"/>
<evidence type="ECO:0000313" key="2">
    <source>
        <dbReference type="Proteomes" id="UP000233556"/>
    </source>
</evidence>
<name>A0A2I0UM75_LIMLA</name>
<evidence type="ECO:0000313" key="1">
    <source>
        <dbReference type="EMBL" id="PKU47123.1"/>
    </source>
</evidence>
<gene>
    <name evidence="1" type="ORF">llap_2563</name>
</gene>